<keyword evidence="1" id="KW-0472">Membrane</keyword>
<evidence type="ECO:0000313" key="2">
    <source>
        <dbReference type="EMBL" id="QHS81417.1"/>
    </source>
</evidence>
<feature type="transmembrane region" description="Helical" evidence="1">
    <location>
        <begin position="29"/>
        <end position="49"/>
    </location>
</feature>
<dbReference type="InterPro" id="IPR037185">
    <property type="entry name" value="EmrE-like"/>
</dbReference>
<accession>A0A6C0ANL5</accession>
<organism evidence="2">
    <name type="scientific">viral metagenome</name>
    <dbReference type="NCBI Taxonomy" id="1070528"/>
    <lineage>
        <taxon>unclassified sequences</taxon>
        <taxon>metagenomes</taxon>
        <taxon>organismal metagenomes</taxon>
    </lineage>
</organism>
<dbReference type="SUPFAM" id="SSF103481">
    <property type="entry name" value="Multidrug resistance efflux transporter EmrE"/>
    <property type="match status" value="1"/>
</dbReference>
<protein>
    <recommendedName>
        <fullName evidence="3">EamA domain-containing protein</fullName>
    </recommendedName>
</protein>
<evidence type="ECO:0000256" key="1">
    <source>
        <dbReference type="SAM" id="Phobius"/>
    </source>
</evidence>
<reference evidence="2" key="1">
    <citation type="journal article" date="2020" name="Nature">
        <title>Giant virus diversity and host interactions through global metagenomics.</title>
        <authorList>
            <person name="Schulz F."/>
            <person name="Roux S."/>
            <person name="Paez-Espino D."/>
            <person name="Jungbluth S."/>
            <person name="Walsh D.A."/>
            <person name="Denef V.J."/>
            <person name="McMahon K.D."/>
            <person name="Konstantinidis K.T."/>
            <person name="Eloe-Fadrosh E.A."/>
            <person name="Kyrpides N.C."/>
            <person name="Woyke T."/>
        </authorList>
    </citation>
    <scope>NUCLEOTIDE SEQUENCE</scope>
    <source>
        <strain evidence="2">GVMAG-S-1101164-72</strain>
    </source>
</reference>
<feature type="transmembrane region" description="Helical" evidence="1">
    <location>
        <begin position="56"/>
        <end position="77"/>
    </location>
</feature>
<sequence length="102" mass="11155">MFGWFLIAAVAAAVPIPFIKQWTETGAYYWIGLSALSYAVLIYAYMMILRHNDIAIVYPILKVLSVLIVVCAGLLLFSSKLDLQTAIGILLGATSIYLLAKA</sequence>
<proteinExistence type="predicted"/>
<evidence type="ECO:0008006" key="3">
    <source>
        <dbReference type="Google" id="ProtNLM"/>
    </source>
</evidence>
<keyword evidence="1" id="KW-0812">Transmembrane</keyword>
<dbReference type="Gene3D" id="1.10.3730.20">
    <property type="match status" value="1"/>
</dbReference>
<dbReference type="EMBL" id="MN740758">
    <property type="protein sequence ID" value="QHS81417.1"/>
    <property type="molecule type" value="Genomic_DNA"/>
</dbReference>
<dbReference type="AlphaFoldDB" id="A0A6C0ANL5"/>
<name>A0A6C0ANL5_9ZZZZ</name>
<keyword evidence="1" id="KW-1133">Transmembrane helix</keyword>
<feature type="transmembrane region" description="Helical" evidence="1">
    <location>
        <begin position="83"/>
        <end position="100"/>
    </location>
</feature>